<feature type="coiled-coil region" evidence="1">
    <location>
        <begin position="136"/>
        <end position="163"/>
    </location>
</feature>
<name>A0A975XUQ6_9RHOO</name>
<gene>
    <name evidence="2" type="ORF">Azoinq_00040</name>
</gene>
<organism evidence="2 3">
    <name type="scientific">Azospira inquinata</name>
    <dbReference type="NCBI Taxonomy" id="2785627"/>
    <lineage>
        <taxon>Bacteria</taxon>
        <taxon>Pseudomonadati</taxon>
        <taxon>Pseudomonadota</taxon>
        <taxon>Betaproteobacteria</taxon>
        <taxon>Rhodocyclales</taxon>
        <taxon>Rhodocyclaceae</taxon>
        <taxon>Azospira</taxon>
    </lineage>
</organism>
<dbReference type="AlphaFoldDB" id="A0A975XUQ6"/>
<evidence type="ECO:0000256" key="1">
    <source>
        <dbReference type="SAM" id="Coils"/>
    </source>
</evidence>
<protein>
    <submittedName>
        <fullName evidence="2">Uncharacterized protein</fullName>
    </submittedName>
</protein>
<evidence type="ECO:0000313" key="3">
    <source>
        <dbReference type="Proteomes" id="UP000683428"/>
    </source>
</evidence>
<dbReference type="Proteomes" id="UP000683428">
    <property type="component" value="Chromosome"/>
</dbReference>
<reference evidence="2" key="1">
    <citation type="submission" date="2020-11" db="EMBL/GenBank/DDBJ databases">
        <title>Azospira inquinata sp. nov.</title>
        <authorList>
            <person name="Moe W.M."/>
            <person name="Mikes M.C."/>
        </authorList>
    </citation>
    <scope>NUCLEOTIDE SEQUENCE</scope>
    <source>
        <strain evidence="2">Azo-3</strain>
    </source>
</reference>
<proteinExistence type="predicted"/>
<dbReference type="RefSeq" id="WP_216128100.1">
    <property type="nucleotide sequence ID" value="NZ_CP064782.1"/>
</dbReference>
<keyword evidence="3" id="KW-1185">Reference proteome</keyword>
<sequence>MTVLSLPSLIPLGRRAGLLILLAGLAACSHLPHMGNGATTPAVDEGRLVLDTIAYAQKTAAASPDTQRRELNEAQQAFGREHSATNRLRYGTLLALPTLTLEDEGRAAAILEPLTATGNGPVRQFAGLLLAQVTDRVREKRRSTQLKEQLAQLKAIERQLIDRGKAGK</sequence>
<dbReference type="KEGG" id="aiq:Azoinq_00040"/>
<dbReference type="EMBL" id="CP064782">
    <property type="protein sequence ID" value="QWT49053.1"/>
    <property type="molecule type" value="Genomic_DNA"/>
</dbReference>
<evidence type="ECO:0000313" key="2">
    <source>
        <dbReference type="EMBL" id="QWT49053.1"/>
    </source>
</evidence>
<keyword evidence="1" id="KW-0175">Coiled coil</keyword>
<accession>A0A975XUQ6</accession>